<dbReference type="EMBL" id="JAUQSX010000007">
    <property type="protein sequence ID" value="MDO7847549.1"/>
    <property type="molecule type" value="Genomic_DNA"/>
</dbReference>
<reference evidence="2" key="1">
    <citation type="submission" date="2023-07" db="EMBL/GenBank/DDBJ databases">
        <authorList>
            <person name="Kim M.K."/>
        </authorList>
    </citation>
    <scope>NUCLEOTIDE SEQUENCE</scope>
    <source>
        <strain evidence="2">M29</strain>
    </source>
</reference>
<accession>A0ABT9ADV3</accession>
<sequence>MIGVPGLGILLVLAIILLFYLPFITVKILAKLAALNSFPASVRKAVIVITFLLFAGLTLLLIRANPYNLDWLLLYAVVSTLLYFTIKWIQKSKIPAA</sequence>
<organism evidence="2 3">
    <name type="scientific">Hymenobacter mellowenesis</name>
    <dbReference type="NCBI Taxonomy" id="3063995"/>
    <lineage>
        <taxon>Bacteria</taxon>
        <taxon>Pseudomonadati</taxon>
        <taxon>Bacteroidota</taxon>
        <taxon>Cytophagia</taxon>
        <taxon>Cytophagales</taxon>
        <taxon>Hymenobacteraceae</taxon>
        <taxon>Hymenobacter</taxon>
    </lineage>
</organism>
<protein>
    <recommendedName>
        <fullName evidence="4">DUF1616 domain-containing protein</fullName>
    </recommendedName>
</protein>
<keyword evidence="1" id="KW-1133">Transmembrane helix</keyword>
<evidence type="ECO:0000256" key="1">
    <source>
        <dbReference type="SAM" id="Phobius"/>
    </source>
</evidence>
<keyword evidence="1" id="KW-0472">Membrane</keyword>
<feature type="transmembrane region" description="Helical" evidence="1">
    <location>
        <begin position="68"/>
        <end position="86"/>
    </location>
</feature>
<evidence type="ECO:0008006" key="4">
    <source>
        <dbReference type="Google" id="ProtNLM"/>
    </source>
</evidence>
<keyword evidence="1" id="KW-0812">Transmembrane</keyword>
<evidence type="ECO:0000313" key="3">
    <source>
        <dbReference type="Proteomes" id="UP001167796"/>
    </source>
</evidence>
<feature type="transmembrane region" description="Helical" evidence="1">
    <location>
        <begin position="6"/>
        <end position="30"/>
    </location>
</feature>
<feature type="transmembrane region" description="Helical" evidence="1">
    <location>
        <begin position="42"/>
        <end position="62"/>
    </location>
</feature>
<comment type="caution">
    <text evidence="2">The sequence shown here is derived from an EMBL/GenBank/DDBJ whole genome shotgun (WGS) entry which is preliminary data.</text>
</comment>
<name>A0ABT9ADV3_9BACT</name>
<proteinExistence type="predicted"/>
<keyword evidence="3" id="KW-1185">Reference proteome</keyword>
<dbReference type="RefSeq" id="WP_305012225.1">
    <property type="nucleotide sequence ID" value="NZ_JAUQSX010000007.1"/>
</dbReference>
<dbReference type="Proteomes" id="UP001167796">
    <property type="component" value="Unassembled WGS sequence"/>
</dbReference>
<gene>
    <name evidence="2" type="ORF">Q5H92_14360</name>
</gene>
<evidence type="ECO:0000313" key="2">
    <source>
        <dbReference type="EMBL" id="MDO7847549.1"/>
    </source>
</evidence>